<feature type="signal peptide" evidence="2">
    <location>
        <begin position="1"/>
        <end position="21"/>
    </location>
</feature>
<evidence type="ECO:0000259" key="3">
    <source>
        <dbReference type="Pfam" id="PF00188"/>
    </source>
</evidence>
<accession>A0A7Z2W1X3</accession>
<dbReference type="EMBL" id="CP051685">
    <property type="protein sequence ID" value="QJE03270.1"/>
    <property type="molecule type" value="Genomic_DNA"/>
</dbReference>
<dbReference type="PANTHER" id="PTHR31157:SF1">
    <property type="entry name" value="SCP DOMAIN-CONTAINING PROTEIN"/>
    <property type="match status" value="1"/>
</dbReference>
<dbReference type="InterPro" id="IPR035940">
    <property type="entry name" value="CAP_sf"/>
</dbReference>
<gene>
    <name evidence="4" type="ORF">HH212_09550</name>
</gene>
<feature type="chain" id="PRO_5030638016" evidence="2">
    <location>
        <begin position="22"/>
        <end position="325"/>
    </location>
</feature>
<dbReference type="PROSITE" id="PS51257">
    <property type="entry name" value="PROKAR_LIPOPROTEIN"/>
    <property type="match status" value="1"/>
</dbReference>
<keyword evidence="2" id="KW-0732">Signal</keyword>
<dbReference type="AlphaFoldDB" id="A0A7Z2W1X3"/>
<dbReference type="PANTHER" id="PTHR31157">
    <property type="entry name" value="SCP DOMAIN-CONTAINING PROTEIN"/>
    <property type="match status" value="1"/>
</dbReference>
<dbReference type="SUPFAM" id="SSF55797">
    <property type="entry name" value="PR-1-like"/>
    <property type="match status" value="1"/>
</dbReference>
<dbReference type="Pfam" id="PF00188">
    <property type="entry name" value="CAP"/>
    <property type="match status" value="1"/>
</dbReference>
<keyword evidence="5" id="KW-1185">Reference proteome</keyword>
<sequence length="325" mass="33657">MSKMHRTKGMLGALVAAWALAACGGGGSGNGTTSSAASATPATGVAGTDAAAPALSGNVATDGRNWINYRRSQIGLPTLEHNTIIDSAAQGHSDYQRINNTVTHDQQAGKQGFTGAALADRMRAAGYTFTGSNAIGEVIAASSRQNGFTMAEELVTAIYHRFVMFEPQFKEIGSGAAATSAGYNYLTADFAANNGLGSGLAAGALAAWPFNGQTQVQVNFLSDSEEPDPVPDRNEVGYPISLQTNLSNVIAVQSFTVRPRGATTDLATRQVDNQVASSNPLQRHNLSAVAIIPLAPLAAATIYDVTFIGTLNGAAVGKTWSFTTK</sequence>
<feature type="domain" description="SCP" evidence="3">
    <location>
        <begin position="67"/>
        <end position="190"/>
    </location>
</feature>
<dbReference type="KEGG" id="mfy:HH212_09550"/>
<evidence type="ECO:0000313" key="4">
    <source>
        <dbReference type="EMBL" id="QJE03270.1"/>
    </source>
</evidence>
<dbReference type="Gene3D" id="3.40.33.10">
    <property type="entry name" value="CAP"/>
    <property type="match status" value="1"/>
</dbReference>
<protein>
    <submittedName>
        <fullName evidence="4">CAP domain-containing protein</fullName>
    </submittedName>
</protein>
<organism evidence="4 5">
    <name type="scientific">Massilia forsythiae</name>
    <dbReference type="NCBI Taxonomy" id="2728020"/>
    <lineage>
        <taxon>Bacteria</taxon>
        <taxon>Pseudomonadati</taxon>
        <taxon>Pseudomonadota</taxon>
        <taxon>Betaproteobacteria</taxon>
        <taxon>Burkholderiales</taxon>
        <taxon>Oxalobacteraceae</taxon>
        <taxon>Telluria group</taxon>
        <taxon>Massilia</taxon>
    </lineage>
</organism>
<feature type="region of interest" description="Disordered" evidence="1">
    <location>
        <begin position="30"/>
        <end position="49"/>
    </location>
</feature>
<dbReference type="CDD" id="cd05379">
    <property type="entry name" value="CAP_bacterial"/>
    <property type="match status" value="1"/>
</dbReference>
<evidence type="ECO:0000256" key="1">
    <source>
        <dbReference type="SAM" id="MobiDB-lite"/>
    </source>
</evidence>
<evidence type="ECO:0000313" key="5">
    <source>
        <dbReference type="Proteomes" id="UP000502415"/>
    </source>
</evidence>
<proteinExistence type="predicted"/>
<dbReference type="Proteomes" id="UP000502415">
    <property type="component" value="Chromosome"/>
</dbReference>
<feature type="compositionally biased region" description="Low complexity" evidence="1">
    <location>
        <begin position="31"/>
        <end position="48"/>
    </location>
</feature>
<dbReference type="InterPro" id="IPR014044">
    <property type="entry name" value="CAP_dom"/>
</dbReference>
<name>A0A7Z2W1X3_9BURK</name>
<reference evidence="4 5" key="1">
    <citation type="submission" date="2020-04" db="EMBL/GenBank/DDBJ databases">
        <title>Genome sequencing of novel species.</title>
        <authorList>
            <person name="Heo J."/>
            <person name="Kim S.-J."/>
            <person name="Kim J.-S."/>
            <person name="Hong S.-B."/>
            <person name="Kwon S.-W."/>
        </authorList>
    </citation>
    <scope>NUCLEOTIDE SEQUENCE [LARGE SCALE GENOMIC DNA]</scope>
    <source>
        <strain evidence="4 5">GN2-R2</strain>
    </source>
</reference>
<evidence type="ECO:0000256" key="2">
    <source>
        <dbReference type="SAM" id="SignalP"/>
    </source>
</evidence>